<comment type="caution">
    <text evidence="1">The sequence shown here is derived from an EMBL/GenBank/DDBJ whole genome shotgun (WGS) entry which is preliminary data.</text>
</comment>
<proteinExistence type="predicted"/>
<dbReference type="AlphaFoldDB" id="A0AAV3PXX0"/>
<dbReference type="Proteomes" id="UP001454036">
    <property type="component" value="Unassembled WGS sequence"/>
</dbReference>
<protein>
    <submittedName>
        <fullName evidence="1">Uncharacterized protein</fullName>
    </submittedName>
</protein>
<evidence type="ECO:0000313" key="2">
    <source>
        <dbReference type="Proteomes" id="UP001454036"/>
    </source>
</evidence>
<gene>
    <name evidence="1" type="ORF">LIER_13210</name>
</gene>
<organism evidence="1 2">
    <name type="scientific">Lithospermum erythrorhizon</name>
    <name type="common">Purple gromwell</name>
    <name type="synonym">Lithospermum officinale var. erythrorhizon</name>
    <dbReference type="NCBI Taxonomy" id="34254"/>
    <lineage>
        <taxon>Eukaryota</taxon>
        <taxon>Viridiplantae</taxon>
        <taxon>Streptophyta</taxon>
        <taxon>Embryophyta</taxon>
        <taxon>Tracheophyta</taxon>
        <taxon>Spermatophyta</taxon>
        <taxon>Magnoliopsida</taxon>
        <taxon>eudicotyledons</taxon>
        <taxon>Gunneridae</taxon>
        <taxon>Pentapetalae</taxon>
        <taxon>asterids</taxon>
        <taxon>lamiids</taxon>
        <taxon>Boraginales</taxon>
        <taxon>Boraginaceae</taxon>
        <taxon>Boraginoideae</taxon>
        <taxon>Lithospermeae</taxon>
        <taxon>Lithospermum</taxon>
    </lineage>
</organism>
<dbReference type="EMBL" id="BAABME010002637">
    <property type="protein sequence ID" value="GAA0155496.1"/>
    <property type="molecule type" value="Genomic_DNA"/>
</dbReference>
<keyword evidence="2" id="KW-1185">Reference proteome</keyword>
<sequence length="126" mass="14335">MIRSNSFDNVKDGAFYNTYFIKGNTCLGVHCHKDAKLCIGIRPGERPTWIIYYHANKISREFIIGTELIDQINGNSYTSSSFAVYLLEAIFSGLAIVGQKSHHRLYFITDGFFSEGMIQAFQSDYE</sequence>
<name>A0AAV3PXX0_LITER</name>
<accession>A0AAV3PXX0</accession>
<reference evidence="1 2" key="1">
    <citation type="submission" date="2024-01" db="EMBL/GenBank/DDBJ databases">
        <title>The complete chloroplast genome sequence of Lithospermum erythrorhizon: insights into the phylogenetic relationship among Boraginaceae species and the maternal lineages of purple gromwells.</title>
        <authorList>
            <person name="Okada T."/>
            <person name="Watanabe K."/>
        </authorList>
    </citation>
    <scope>NUCLEOTIDE SEQUENCE [LARGE SCALE GENOMIC DNA]</scope>
</reference>
<evidence type="ECO:0000313" key="1">
    <source>
        <dbReference type="EMBL" id="GAA0155496.1"/>
    </source>
</evidence>